<evidence type="ECO:0000256" key="9">
    <source>
        <dbReference type="ARBA" id="ARBA00039495"/>
    </source>
</evidence>
<feature type="domain" description="DALR anticodon binding" evidence="13">
    <location>
        <begin position="450"/>
        <end position="565"/>
    </location>
</feature>
<dbReference type="GO" id="GO:0004814">
    <property type="term" value="F:arginine-tRNA ligase activity"/>
    <property type="evidence" value="ECO:0007669"/>
    <property type="project" value="UniProtKB-EC"/>
</dbReference>
<dbReference type="PANTHER" id="PTHR11956">
    <property type="entry name" value="ARGINYL-TRNA SYNTHETASE"/>
    <property type="match status" value="1"/>
</dbReference>
<evidence type="ECO:0000313" key="15">
    <source>
        <dbReference type="Proteomes" id="UP001430953"/>
    </source>
</evidence>
<evidence type="ECO:0000256" key="5">
    <source>
        <dbReference type="ARBA" id="ARBA00022840"/>
    </source>
</evidence>
<keyword evidence="5 12" id="KW-0067">ATP-binding</keyword>
<evidence type="ECO:0000259" key="13">
    <source>
        <dbReference type="SMART" id="SM00836"/>
    </source>
</evidence>
<dbReference type="InterPro" id="IPR001278">
    <property type="entry name" value="Arg-tRNA-ligase"/>
</dbReference>
<keyword evidence="15" id="KW-1185">Reference proteome</keyword>
<dbReference type="SUPFAM" id="SSF47323">
    <property type="entry name" value="Anticodon-binding domain of a subclass of class I aminoacyl-tRNA synthetases"/>
    <property type="match status" value="1"/>
</dbReference>
<gene>
    <name evidence="14" type="ORF">PUN28_020229</name>
</gene>
<keyword evidence="4 12" id="KW-0547">Nucleotide-binding</keyword>
<dbReference type="PANTHER" id="PTHR11956:SF11">
    <property type="entry name" value="ARGININE--TRNA LIGASE, MITOCHONDRIAL-RELATED"/>
    <property type="match status" value="1"/>
</dbReference>
<dbReference type="FunFam" id="3.40.50.620:FF:000058">
    <property type="entry name" value="Mitochondrial arginyl-tRNA synthetase"/>
    <property type="match status" value="1"/>
</dbReference>
<accession>A0AAW2EB55</accession>
<dbReference type="PROSITE" id="PS00178">
    <property type="entry name" value="AA_TRNA_LIGASE_I"/>
    <property type="match status" value="1"/>
</dbReference>
<dbReference type="EC" id="6.1.1.19" evidence="2"/>
<dbReference type="Gene3D" id="3.40.50.620">
    <property type="entry name" value="HUPs"/>
    <property type="match status" value="1"/>
</dbReference>
<comment type="catalytic activity">
    <reaction evidence="10">
        <text>tRNA(Arg) + L-arginine + ATP = L-arginyl-tRNA(Arg) + AMP + diphosphate</text>
        <dbReference type="Rhea" id="RHEA:20301"/>
        <dbReference type="Rhea" id="RHEA-COMP:9658"/>
        <dbReference type="Rhea" id="RHEA-COMP:9673"/>
        <dbReference type="ChEBI" id="CHEBI:30616"/>
        <dbReference type="ChEBI" id="CHEBI:32682"/>
        <dbReference type="ChEBI" id="CHEBI:33019"/>
        <dbReference type="ChEBI" id="CHEBI:78442"/>
        <dbReference type="ChEBI" id="CHEBI:78513"/>
        <dbReference type="ChEBI" id="CHEBI:456215"/>
        <dbReference type="EC" id="6.1.1.19"/>
    </reaction>
</comment>
<dbReference type="SUPFAM" id="SSF52374">
    <property type="entry name" value="Nucleotidylyl transferase"/>
    <property type="match status" value="1"/>
</dbReference>
<evidence type="ECO:0000256" key="11">
    <source>
        <dbReference type="ARBA" id="ARBA00049595"/>
    </source>
</evidence>
<name>A0AAW2EB55_9HYME</name>
<dbReference type="InterPro" id="IPR008909">
    <property type="entry name" value="DALR_anticod-bd"/>
</dbReference>
<comment type="caution">
    <text evidence="14">The sequence shown here is derived from an EMBL/GenBank/DDBJ whole genome shotgun (WGS) entry which is preliminary data.</text>
</comment>
<proteinExistence type="inferred from homology"/>
<dbReference type="GO" id="GO:0005524">
    <property type="term" value="F:ATP binding"/>
    <property type="evidence" value="ECO:0007669"/>
    <property type="project" value="UniProtKB-KW"/>
</dbReference>
<comment type="function">
    <text evidence="11">Catalyzes the attachment of arginine to tRNA(Arg) in a two-step reaction: arginine is first activated by ATP to form Arg-AMP and then transferred to the acceptor end of tRNA(Arg).</text>
</comment>
<evidence type="ECO:0000256" key="7">
    <source>
        <dbReference type="ARBA" id="ARBA00023146"/>
    </source>
</evidence>
<evidence type="ECO:0000256" key="3">
    <source>
        <dbReference type="ARBA" id="ARBA00022598"/>
    </source>
</evidence>
<evidence type="ECO:0000256" key="1">
    <source>
        <dbReference type="ARBA" id="ARBA00005594"/>
    </source>
</evidence>
<dbReference type="AlphaFoldDB" id="A0AAW2EB55"/>
<evidence type="ECO:0000256" key="6">
    <source>
        <dbReference type="ARBA" id="ARBA00022917"/>
    </source>
</evidence>
<evidence type="ECO:0000256" key="10">
    <source>
        <dbReference type="ARBA" id="ARBA00049339"/>
    </source>
</evidence>
<keyword evidence="6 12" id="KW-0648">Protein biosynthesis</keyword>
<dbReference type="InterPro" id="IPR035684">
    <property type="entry name" value="ArgRS_core"/>
</dbReference>
<dbReference type="SMART" id="SM00836">
    <property type="entry name" value="DALR_1"/>
    <property type="match status" value="1"/>
</dbReference>
<dbReference type="Pfam" id="PF00750">
    <property type="entry name" value="tRNA-synt_1d"/>
    <property type="match status" value="1"/>
</dbReference>
<comment type="similarity">
    <text evidence="1 12">Belongs to the class-I aminoacyl-tRNA synthetase family.</text>
</comment>
<evidence type="ECO:0000256" key="12">
    <source>
        <dbReference type="RuleBase" id="RU363038"/>
    </source>
</evidence>
<dbReference type="InterPro" id="IPR001412">
    <property type="entry name" value="aa-tRNA-synth_I_CS"/>
</dbReference>
<keyword evidence="3 12" id="KW-0436">Ligase</keyword>
<organism evidence="14 15">
    <name type="scientific">Cardiocondyla obscurior</name>
    <dbReference type="NCBI Taxonomy" id="286306"/>
    <lineage>
        <taxon>Eukaryota</taxon>
        <taxon>Metazoa</taxon>
        <taxon>Ecdysozoa</taxon>
        <taxon>Arthropoda</taxon>
        <taxon>Hexapoda</taxon>
        <taxon>Insecta</taxon>
        <taxon>Pterygota</taxon>
        <taxon>Neoptera</taxon>
        <taxon>Endopterygota</taxon>
        <taxon>Hymenoptera</taxon>
        <taxon>Apocrita</taxon>
        <taxon>Aculeata</taxon>
        <taxon>Formicoidea</taxon>
        <taxon>Formicidae</taxon>
        <taxon>Myrmicinae</taxon>
        <taxon>Cardiocondyla</taxon>
    </lineage>
</organism>
<dbReference type="Gene3D" id="1.10.730.10">
    <property type="entry name" value="Isoleucyl-tRNA Synthetase, Domain 1"/>
    <property type="match status" value="1"/>
</dbReference>
<evidence type="ECO:0000256" key="8">
    <source>
        <dbReference type="ARBA" id="ARBA00033033"/>
    </source>
</evidence>
<sequence length="565" mass="65073">MSNNIKIAIMKKIAESLQNTNDASISRIAPYLHLKTYKTKKIYSFLLPLKTLQYSIQNKVQNILNDNPSGIFDSINIQNNAISFNISRDECVKDILEQNVLNVLPPTFANNKKNIIVEFSSPNIAKPFHLGHLRSTMIGNYVANINSFVKNNVKRINYLGDWGTQYGLVQLGIDMANIGENEMRKNPIKVLYTAYVTANKLAETDPLILDRARKIFNDLENGAGVTHEQWKAFKQYTVEELTQIYSRIGVTFDEYHWESMYNANNIKDIITLMEKMQLLVKDEQNRKVINLDNKTSIPIIKSDGSTLYILRDIAAAIDRFEKNNFDCMYYIVDNAQTTHFSKLIEILKQMQMPWADRLKHIKFGRLHGMRTRKGNMVFLEDILDTARDIMKQKQFESQTTKVRLDSSDQSSDILGVSAMIVNDLKRKRQRDYTFDWNAAFDLKGDTGIKLQYTHCRLINLERNCGAVLISECEPKLLQEEIVDDLVVLITEFEEIVQKSYEELEPCILTTYLFNLCNVVNKAFNSLKVKNEVPDIANQRLLLFHVAKNILARGMKLLGLIPLEKM</sequence>
<dbReference type="Proteomes" id="UP001430953">
    <property type="component" value="Unassembled WGS sequence"/>
</dbReference>
<dbReference type="EMBL" id="JADYXP020000029">
    <property type="protein sequence ID" value="KAL0099037.1"/>
    <property type="molecule type" value="Genomic_DNA"/>
</dbReference>
<dbReference type="InterPro" id="IPR014729">
    <property type="entry name" value="Rossmann-like_a/b/a_fold"/>
</dbReference>
<dbReference type="InterPro" id="IPR009080">
    <property type="entry name" value="tRNAsynth_Ia_anticodon-bd"/>
</dbReference>
<dbReference type="GO" id="GO:0032543">
    <property type="term" value="P:mitochondrial translation"/>
    <property type="evidence" value="ECO:0007669"/>
    <property type="project" value="TreeGrafter"/>
</dbReference>
<dbReference type="Pfam" id="PF05746">
    <property type="entry name" value="DALR_1"/>
    <property type="match status" value="1"/>
</dbReference>
<dbReference type="NCBIfam" id="TIGR00456">
    <property type="entry name" value="argS"/>
    <property type="match status" value="1"/>
</dbReference>
<reference evidence="14 15" key="1">
    <citation type="submission" date="2023-03" db="EMBL/GenBank/DDBJ databases">
        <title>High recombination rates correlate with genetic variation in Cardiocondyla obscurior ants.</title>
        <authorList>
            <person name="Errbii M."/>
        </authorList>
    </citation>
    <scope>NUCLEOTIDE SEQUENCE [LARGE SCALE GENOMIC DNA]</scope>
    <source>
        <strain evidence="14">Alpha-2009</strain>
        <tissue evidence="14">Whole body</tissue>
    </source>
</reference>
<dbReference type="PRINTS" id="PR01038">
    <property type="entry name" value="TRNASYNTHARG"/>
</dbReference>
<protein>
    <recommendedName>
        <fullName evidence="9">Probable arginine--tRNA ligase, mitochondrial</fullName>
        <ecNumber evidence="2">6.1.1.19</ecNumber>
    </recommendedName>
    <alternativeName>
        <fullName evidence="8">Arginyl-tRNA synthetase</fullName>
    </alternativeName>
</protein>
<dbReference type="GO" id="GO:0006420">
    <property type="term" value="P:arginyl-tRNA aminoacylation"/>
    <property type="evidence" value="ECO:0007669"/>
    <property type="project" value="InterPro"/>
</dbReference>
<evidence type="ECO:0000313" key="14">
    <source>
        <dbReference type="EMBL" id="KAL0099037.1"/>
    </source>
</evidence>
<dbReference type="GO" id="GO:0005739">
    <property type="term" value="C:mitochondrion"/>
    <property type="evidence" value="ECO:0007669"/>
    <property type="project" value="TreeGrafter"/>
</dbReference>
<evidence type="ECO:0000256" key="2">
    <source>
        <dbReference type="ARBA" id="ARBA00012837"/>
    </source>
</evidence>
<evidence type="ECO:0000256" key="4">
    <source>
        <dbReference type="ARBA" id="ARBA00022741"/>
    </source>
</evidence>
<keyword evidence="7 12" id="KW-0030">Aminoacyl-tRNA synthetase</keyword>
<dbReference type="FunFam" id="1.10.730.10:FF:000006">
    <property type="entry name" value="Arginyl-tRNA synthetase 2, mitochondrial"/>
    <property type="match status" value="1"/>
</dbReference>